<dbReference type="SUPFAM" id="SSF57184">
    <property type="entry name" value="Growth factor receptor domain"/>
    <property type="match status" value="1"/>
</dbReference>
<dbReference type="InterPro" id="IPR015500">
    <property type="entry name" value="Peptidase_S8_subtilisin-rel"/>
</dbReference>
<keyword evidence="10" id="KW-0472">Membrane</keyword>
<evidence type="ECO:0000256" key="3">
    <source>
        <dbReference type="ARBA" id="ARBA00022729"/>
    </source>
</evidence>
<keyword evidence="10" id="KW-1133">Transmembrane helix</keyword>
<evidence type="ECO:0000256" key="6">
    <source>
        <dbReference type="ARBA" id="ARBA00023145"/>
    </source>
</evidence>
<dbReference type="InterPro" id="IPR009030">
    <property type="entry name" value="Growth_fac_rcpt_cys_sf"/>
</dbReference>
<dbReference type="PROSITE" id="PS00136">
    <property type="entry name" value="SUBTILASE_ASP"/>
    <property type="match status" value="1"/>
</dbReference>
<evidence type="ECO:0000256" key="1">
    <source>
        <dbReference type="ARBA" id="ARBA00022670"/>
    </source>
</evidence>
<organism evidence="13 14">
    <name type="scientific">Oikopleura dioica</name>
    <name type="common">Tunicate</name>
    <dbReference type="NCBI Taxonomy" id="34765"/>
    <lineage>
        <taxon>Eukaryota</taxon>
        <taxon>Metazoa</taxon>
        <taxon>Chordata</taxon>
        <taxon>Tunicata</taxon>
        <taxon>Appendicularia</taxon>
        <taxon>Copelata</taxon>
        <taxon>Oikopleuridae</taxon>
        <taxon>Oikopleura</taxon>
    </lineage>
</organism>
<dbReference type="CDD" id="cd04059">
    <property type="entry name" value="Peptidases_S8_Protein_convertases_Kexins_Furin-like"/>
    <property type="match status" value="1"/>
</dbReference>
<dbReference type="Pfam" id="PF16470">
    <property type="entry name" value="S8_pro-domain"/>
    <property type="match status" value="1"/>
</dbReference>
<evidence type="ECO:0000256" key="10">
    <source>
        <dbReference type="SAM" id="Phobius"/>
    </source>
</evidence>
<evidence type="ECO:0000259" key="12">
    <source>
        <dbReference type="PROSITE" id="PS51829"/>
    </source>
</evidence>
<keyword evidence="5 8" id="KW-0720">Serine protease</keyword>
<sequence length="757" mass="84029">MKWVFLFQLNISLLHGKLTNSFAIEINPENGAEAAEEIAKNLAEKHGFDYLGHVVGNIFHLLDLSTSPIGKEPNVLGIDQQRVKKRVKRDLLDTDFSPNDPLYEYMWYMNPDFEDRNENAVTNVDSDIRHMNVTGAWALGYTGQGVVVTLLDDGIERDHPDLIKNYDAKASRDINGGDDDPMPQYNSENSRINFTDVNSYRNPTETRYRLTEQVIGYKKESNRHGTRCAGEVAGEFGNGVCIPGIAYNAKIGGIRMLDGDVTDLVEGQSIGHNPQYVDIYSASWGPDDDGETVDGPDRAARTAFHTGAMDGRKGKGSIFVWASGNGGRYQDNCNCDGYTNSIYTVSISSTSEKENVPWYSEACASTLASTYSSGGMGERQIVTTDLRKICTKNHTGTSASAPIAAAILALVLEANPNLTWRDVQHLIVHTSKKRLLKTTDWAVNGAGRDYSHHYGYGLMDAGALVSLAANWTTVPEQRKCSTPVITKRKQMLFSSSVFEEEFQINSECIKAIHYTEHVLAKISLSYPNRGSLRITLVSPSGTVSNILDRRPHDKSMNGFTGFHFLTVHMWDERPYLAPEKPWLIRIENLVGGNLGGTIDKFELIVHGTGKDQYELLCESEKAQVFDPTQQACFSDCPLGTYRSDTNLTQEQASPTAALNICKPCNPNCLICTGSAEEECISKSSRSSSRPLRNPAEPYDIVPLPGFDFAEPKLDKLVVIIIISSFFTFALFYFMKKSKRTTHRYRQLSCSGARNIAR</sequence>
<keyword evidence="1 8" id="KW-0645">Protease</keyword>
<feature type="transmembrane region" description="Helical" evidence="10">
    <location>
        <begin position="716"/>
        <end position="734"/>
    </location>
</feature>
<dbReference type="InterPro" id="IPR022398">
    <property type="entry name" value="Peptidase_S8_His-AS"/>
</dbReference>
<feature type="chain" id="PRO_5045985716" evidence="11">
    <location>
        <begin position="17"/>
        <end position="757"/>
    </location>
</feature>
<dbReference type="InterPro" id="IPR008979">
    <property type="entry name" value="Galactose-bd-like_sf"/>
</dbReference>
<evidence type="ECO:0000256" key="2">
    <source>
        <dbReference type="ARBA" id="ARBA00022685"/>
    </source>
</evidence>
<dbReference type="PRINTS" id="PR00723">
    <property type="entry name" value="SUBTILISIN"/>
</dbReference>
<dbReference type="Pfam" id="PF01483">
    <property type="entry name" value="P_proprotein"/>
    <property type="match status" value="1"/>
</dbReference>
<evidence type="ECO:0000256" key="8">
    <source>
        <dbReference type="PROSITE-ProRule" id="PRU01240"/>
    </source>
</evidence>
<gene>
    <name evidence="13" type="ORF">OKIOD_LOCUS1941</name>
</gene>
<keyword evidence="7" id="KW-0325">Glycoprotein</keyword>
<comment type="similarity">
    <text evidence="8 9">Belongs to the peptidase S8 family.</text>
</comment>
<dbReference type="InterPro" id="IPR023828">
    <property type="entry name" value="Peptidase_S8_Ser-AS"/>
</dbReference>
<keyword evidence="4 8" id="KW-0378">Hydrolase</keyword>
<dbReference type="InterPro" id="IPR023827">
    <property type="entry name" value="Peptidase_S8_Asp-AS"/>
</dbReference>
<evidence type="ECO:0000256" key="11">
    <source>
        <dbReference type="SAM" id="SignalP"/>
    </source>
</evidence>
<dbReference type="PROSITE" id="PS51892">
    <property type="entry name" value="SUBTILASE"/>
    <property type="match status" value="1"/>
</dbReference>
<dbReference type="PROSITE" id="PS00138">
    <property type="entry name" value="SUBTILASE_SER"/>
    <property type="match status" value="1"/>
</dbReference>
<dbReference type="PANTHER" id="PTHR42884:SF3">
    <property type="entry name" value="FURIN-LIKE PROTEASE 1, ISOFORMS 1_1-X_2"/>
    <property type="match status" value="1"/>
</dbReference>
<dbReference type="EMBL" id="OU015568">
    <property type="protein sequence ID" value="CAG5083462.1"/>
    <property type="molecule type" value="Genomic_DNA"/>
</dbReference>
<dbReference type="PANTHER" id="PTHR42884">
    <property type="entry name" value="PROPROTEIN CONVERTASE SUBTILISIN/KEXIN-RELATED"/>
    <property type="match status" value="1"/>
</dbReference>
<feature type="active site" description="Charge relay system" evidence="8">
    <location>
        <position position="398"/>
    </location>
</feature>
<evidence type="ECO:0000313" key="13">
    <source>
        <dbReference type="EMBL" id="CAG5083462.1"/>
    </source>
</evidence>
<feature type="active site" description="Charge relay system" evidence="8">
    <location>
        <position position="152"/>
    </location>
</feature>
<dbReference type="Gene3D" id="2.60.120.260">
    <property type="entry name" value="Galactose-binding domain-like"/>
    <property type="match status" value="1"/>
</dbReference>
<feature type="signal peptide" evidence="11">
    <location>
        <begin position="1"/>
        <end position="16"/>
    </location>
</feature>
<evidence type="ECO:0000256" key="9">
    <source>
        <dbReference type="RuleBase" id="RU003355"/>
    </source>
</evidence>
<accession>A0ABN7RQ93</accession>
<keyword evidence="6" id="KW-0865">Zymogen</keyword>
<dbReference type="Pfam" id="PF00082">
    <property type="entry name" value="Peptidase_S8"/>
    <property type="match status" value="1"/>
</dbReference>
<keyword evidence="3 11" id="KW-0732">Signal</keyword>
<dbReference type="PROSITE" id="PS51829">
    <property type="entry name" value="P_HOMO_B"/>
    <property type="match status" value="1"/>
</dbReference>
<evidence type="ECO:0000256" key="7">
    <source>
        <dbReference type="ARBA" id="ARBA00023180"/>
    </source>
</evidence>
<dbReference type="Proteomes" id="UP001158576">
    <property type="component" value="Chromosome PAR"/>
</dbReference>
<dbReference type="Gene3D" id="3.30.70.850">
    <property type="entry name" value="Peptidase S8, pro-domain"/>
    <property type="match status" value="1"/>
</dbReference>
<dbReference type="InterPro" id="IPR034182">
    <property type="entry name" value="Kexin/furin"/>
</dbReference>
<feature type="domain" description="P/Homo B" evidence="12">
    <location>
        <begin position="473"/>
        <end position="611"/>
    </location>
</feature>
<proteinExistence type="inferred from homology"/>
<dbReference type="Gene3D" id="3.40.50.200">
    <property type="entry name" value="Peptidase S8/S53 domain"/>
    <property type="match status" value="1"/>
</dbReference>
<name>A0ABN7RQ93_OIKDI</name>
<evidence type="ECO:0000313" key="14">
    <source>
        <dbReference type="Proteomes" id="UP001158576"/>
    </source>
</evidence>
<dbReference type="InterPro" id="IPR002884">
    <property type="entry name" value="P_dom"/>
</dbReference>
<evidence type="ECO:0000256" key="5">
    <source>
        <dbReference type="ARBA" id="ARBA00022825"/>
    </source>
</evidence>
<keyword evidence="14" id="KW-1185">Reference proteome</keyword>
<dbReference type="PROSITE" id="PS00137">
    <property type="entry name" value="SUBTILASE_HIS"/>
    <property type="match status" value="1"/>
</dbReference>
<dbReference type="InterPro" id="IPR036852">
    <property type="entry name" value="Peptidase_S8/S53_dom_sf"/>
</dbReference>
<dbReference type="InterPro" id="IPR032815">
    <property type="entry name" value="S8_pro-domain"/>
</dbReference>
<protein>
    <submittedName>
        <fullName evidence="13">Oidioi.mRNA.OKI2018_I69.PAR.g10383.t2.cds</fullName>
    </submittedName>
</protein>
<keyword evidence="2" id="KW-0165">Cleavage on pair of basic residues</keyword>
<feature type="active site" description="Charge relay system" evidence="8">
    <location>
        <position position="224"/>
    </location>
</feature>
<keyword evidence="10" id="KW-0812">Transmembrane</keyword>
<dbReference type="InterPro" id="IPR038466">
    <property type="entry name" value="S8_pro-domain_sf"/>
</dbReference>
<dbReference type="SUPFAM" id="SSF49785">
    <property type="entry name" value="Galactose-binding domain-like"/>
    <property type="match status" value="1"/>
</dbReference>
<reference evidence="13 14" key="1">
    <citation type="submission" date="2021-04" db="EMBL/GenBank/DDBJ databases">
        <authorList>
            <person name="Bliznina A."/>
        </authorList>
    </citation>
    <scope>NUCLEOTIDE SEQUENCE [LARGE SCALE GENOMIC DNA]</scope>
</reference>
<dbReference type="InterPro" id="IPR000209">
    <property type="entry name" value="Peptidase_S8/S53_dom"/>
</dbReference>
<evidence type="ECO:0000256" key="4">
    <source>
        <dbReference type="ARBA" id="ARBA00022801"/>
    </source>
</evidence>
<dbReference type="SUPFAM" id="SSF52743">
    <property type="entry name" value="Subtilisin-like"/>
    <property type="match status" value="1"/>
</dbReference>